<comment type="caution">
    <text evidence="10">The sequence shown here is derived from an EMBL/GenBank/DDBJ whole genome shotgun (WGS) entry which is preliminary data.</text>
</comment>
<reference evidence="10" key="2">
    <citation type="submission" date="2021-04" db="EMBL/GenBank/DDBJ databases">
        <authorList>
            <person name="Gilroy R."/>
        </authorList>
    </citation>
    <scope>NUCLEOTIDE SEQUENCE</scope>
    <source>
        <strain evidence="10">14975</strain>
    </source>
</reference>
<dbReference type="PANTHER" id="PTHR42879:SF2">
    <property type="entry name" value="3-OXOACYL-[ACYL-CARRIER-PROTEIN] REDUCTASE FABG"/>
    <property type="match status" value="1"/>
</dbReference>
<dbReference type="NCBIfam" id="NF009466">
    <property type="entry name" value="PRK12826.1-2"/>
    <property type="match status" value="1"/>
</dbReference>
<keyword evidence="8" id="KW-0443">Lipid metabolism</keyword>
<dbReference type="NCBIfam" id="TIGR01830">
    <property type="entry name" value="3oxo_ACP_reduc"/>
    <property type="match status" value="1"/>
</dbReference>
<dbReference type="Gene3D" id="3.40.50.720">
    <property type="entry name" value="NAD(P)-binding Rossmann-like Domain"/>
    <property type="match status" value="1"/>
</dbReference>
<feature type="binding site" evidence="7">
    <location>
        <begin position="13"/>
        <end position="16"/>
    </location>
    <ligand>
        <name>NADP(+)</name>
        <dbReference type="ChEBI" id="CHEBI:58349"/>
    </ligand>
</feature>
<dbReference type="SUPFAM" id="SSF51735">
    <property type="entry name" value="NAD(P)-binding Rossmann-fold domains"/>
    <property type="match status" value="1"/>
</dbReference>
<keyword evidence="4 8" id="KW-0560">Oxidoreductase</keyword>
<evidence type="ECO:0000256" key="5">
    <source>
        <dbReference type="ARBA" id="ARBA00048508"/>
    </source>
</evidence>
<dbReference type="InterPro" id="IPR050259">
    <property type="entry name" value="SDR"/>
</dbReference>
<comment type="pathway">
    <text evidence="8">Lipid metabolism; fatty acid biosynthesis.</text>
</comment>
<evidence type="ECO:0000259" key="9">
    <source>
        <dbReference type="SMART" id="SM00822"/>
    </source>
</evidence>
<feature type="binding site" evidence="7">
    <location>
        <position position="189"/>
    </location>
    <ligand>
        <name>NADP(+)</name>
        <dbReference type="ChEBI" id="CHEBI:58349"/>
    </ligand>
</feature>
<dbReference type="FunFam" id="3.40.50.720:FF:000115">
    <property type="entry name" value="3-oxoacyl-[acyl-carrier-protein] reductase FabG"/>
    <property type="match status" value="1"/>
</dbReference>
<dbReference type="EMBL" id="DXFQ01000062">
    <property type="protein sequence ID" value="HIX19758.1"/>
    <property type="molecule type" value="Genomic_DNA"/>
</dbReference>
<dbReference type="GO" id="GO:0004316">
    <property type="term" value="F:3-oxoacyl-[acyl-carrier-protein] reductase (NADPH) activity"/>
    <property type="evidence" value="ECO:0007669"/>
    <property type="project" value="UniProtKB-UniRule"/>
</dbReference>
<feature type="binding site" evidence="7">
    <location>
        <position position="91"/>
    </location>
    <ligand>
        <name>NADP(+)</name>
        <dbReference type="ChEBI" id="CHEBI:58349"/>
    </ligand>
</feature>
<dbReference type="InterPro" id="IPR020904">
    <property type="entry name" value="Sc_DH/Rdtase_CS"/>
</dbReference>
<dbReference type="Proteomes" id="UP000823964">
    <property type="component" value="Unassembled WGS sequence"/>
</dbReference>
<dbReference type="PRINTS" id="PR00080">
    <property type="entry name" value="SDRFAMILY"/>
</dbReference>
<dbReference type="PANTHER" id="PTHR42879">
    <property type="entry name" value="3-OXOACYL-(ACYL-CARRIER-PROTEIN) REDUCTASE"/>
    <property type="match status" value="1"/>
</dbReference>
<comment type="subunit">
    <text evidence="8">Homotetramer.</text>
</comment>
<keyword evidence="8" id="KW-0276">Fatty acid metabolism</keyword>
<dbReference type="EC" id="1.1.1.100" evidence="8"/>
<evidence type="ECO:0000256" key="4">
    <source>
        <dbReference type="ARBA" id="ARBA00023002"/>
    </source>
</evidence>
<evidence type="ECO:0000313" key="10">
    <source>
        <dbReference type="EMBL" id="HIX19758.1"/>
    </source>
</evidence>
<keyword evidence="8" id="KW-0275">Fatty acid biosynthesis</keyword>
<dbReference type="InterPro" id="IPR036291">
    <property type="entry name" value="NAD(P)-bd_dom_sf"/>
</dbReference>
<sequence length="248" mass="25806">MNRLSGKIAVVTGAGRGIGQAVAHRFAAEGAKVVLISRNPASCGGAADAINAEFPGSCKAFPCDVSDAAAVEACVKEILAEYPTVDILVNNAGITKDGLLMRMKEADWDAVISTNLKSVYLFVKAFQRTLMRSSAGRIINMSSIVGITGNAGQANYAASKAGVIGFTKAVAQELASRKVTCNAIAPGFIATEMTDAIPEKAREALLARIPLADMGKPEDIANCALFLASDEARYITGQVLVCDGGMTM</sequence>
<evidence type="ECO:0000256" key="8">
    <source>
        <dbReference type="RuleBase" id="RU366074"/>
    </source>
</evidence>
<comment type="function">
    <text evidence="1 8">Catalyzes the NADPH-dependent reduction of beta-ketoacyl-ACP substrates to beta-hydroxyacyl-ACP products, the first reductive step in the elongation cycle of fatty acid biosynthesis.</text>
</comment>
<feature type="active site" description="Proton acceptor" evidence="6">
    <location>
        <position position="156"/>
    </location>
</feature>
<dbReference type="SMART" id="SM00822">
    <property type="entry name" value="PKS_KR"/>
    <property type="match status" value="1"/>
</dbReference>
<name>A0A9D1VAS6_9BACT</name>
<dbReference type="PROSITE" id="PS00061">
    <property type="entry name" value="ADH_SHORT"/>
    <property type="match status" value="1"/>
</dbReference>
<dbReference type="Pfam" id="PF13561">
    <property type="entry name" value="adh_short_C2"/>
    <property type="match status" value="1"/>
</dbReference>
<dbReference type="CDD" id="cd05333">
    <property type="entry name" value="BKR_SDR_c"/>
    <property type="match status" value="1"/>
</dbReference>
<reference evidence="10" key="1">
    <citation type="journal article" date="2021" name="PeerJ">
        <title>Extensive microbial diversity within the chicken gut microbiome revealed by metagenomics and culture.</title>
        <authorList>
            <person name="Gilroy R."/>
            <person name="Ravi A."/>
            <person name="Getino M."/>
            <person name="Pursley I."/>
            <person name="Horton D.L."/>
            <person name="Alikhan N.F."/>
            <person name="Baker D."/>
            <person name="Gharbi K."/>
            <person name="Hall N."/>
            <person name="Watson M."/>
            <person name="Adriaenssens E.M."/>
            <person name="Foster-Nyarko E."/>
            <person name="Jarju S."/>
            <person name="Secka A."/>
            <person name="Antonio M."/>
            <person name="Oren A."/>
            <person name="Chaudhuri R.R."/>
            <person name="La Ragione R."/>
            <person name="Hildebrand F."/>
            <person name="Pallen M.J."/>
        </authorList>
    </citation>
    <scope>NUCLEOTIDE SEQUENCE</scope>
    <source>
        <strain evidence="10">14975</strain>
    </source>
</reference>
<organism evidence="10 11">
    <name type="scientific">Candidatus Akkermansia intestinigallinarum</name>
    <dbReference type="NCBI Taxonomy" id="2838431"/>
    <lineage>
        <taxon>Bacteria</taxon>
        <taxon>Pseudomonadati</taxon>
        <taxon>Verrucomicrobiota</taxon>
        <taxon>Verrucomicrobiia</taxon>
        <taxon>Verrucomicrobiales</taxon>
        <taxon>Akkermansiaceae</taxon>
        <taxon>Akkermansia</taxon>
    </lineage>
</organism>
<accession>A0A9D1VAS6</accession>
<dbReference type="NCBIfam" id="NF005559">
    <property type="entry name" value="PRK07231.1"/>
    <property type="match status" value="1"/>
</dbReference>
<protein>
    <recommendedName>
        <fullName evidence="8">3-oxoacyl-[acyl-carrier-protein] reductase</fullName>
        <ecNumber evidence="8">1.1.1.100</ecNumber>
    </recommendedName>
</protein>
<evidence type="ECO:0000256" key="3">
    <source>
        <dbReference type="ARBA" id="ARBA00022857"/>
    </source>
</evidence>
<gene>
    <name evidence="10" type="primary">fabG</name>
    <name evidence="10" type="ORF">H9862_04050</name>
</gene>
<dbReference type="GO" id="GO:0006633">
    <property type="term" value="P:fatty acid biosynthetic process"/>
    <property type="evidence" value="ECO:0007669"/>
    <property type="project" value="UniProtKB-KW"/>
</dbReference>
<comment type="catalytic activity">
    <reaction evidence="5 8">
        <text>a (3R)-hydroxyacyl-[ACP] + NADP(+) = a 3-oxoacyl-[ACP] + NADPH + H(+)</text>
        <dbReference type="Rhea" id="RHEA:17397"/>
        <dbReference type="Rhea" id="RHEA-COMP:9916"/>
        <dbReference type="Rhea" id="RHEA-COMP:9945"/>
        <dbReference type="ChEBI" id="CHEBI:15378"/>
        <dbReference type="ChEBI" id="CHEBI:57783"/>
        <dbReference type="ChEBI" id="CHEBI:58349"/>
        <dbReference type="ChEBI" id="CHEBI:78776"/>
        <dbReference type="ChEBI" id="CHEBI:78827"/>
        <dbReference type="EC" id="1.1.1.100"/>
    </reaction>
</comment>
<comment type="similarity">
    <text evidence="2 8">Belongs to the short-chain dehydrogenases/reductases (SDR) family.</text>
</comment>
<dbReference type="AlphaFoldDB" id="A0A9D1VAS6"/>
<dbReference type="InterPro" id="IPR002347">
    <property type="entry name" value="SDR_fam"/>
</dbReference>
<feature type="domain" description="Ketoreductase" evidence="9">
    <location>
        <begin position="7"/>
        <end position="192"/>
    </location>
</feature>
<keyword evidence="3 7" id="KW-0521">NADP</keyword>
<proteinExistence type="inferred from homology"/>
<dbReference type="InterPro" id="IPR057326">
    <property type="entry name" value="KR_dom"/>
</dbReference>
<evidence type="ECO:0000256" key="2">
    <source>
        <dbReference type="ARBA" id="ARBA00006484"/>
    </source>
</evidence>
<dbReference type="GO" id="GO:0051287">
    <property type="term" value="F:NAD binding"/>
    <property type="evidence" value="ECO:0007669"/>
    <property type="project" value="UniProtKB-UniRule"/>
</dbReference>
<dbReference type="InterPro" id="IPR011284">
    <property type="entry name" value="3oxo_ACP_reduc"/>
</dbReference>
<evidence type="ECO:0000256" key="6">
    <source>
        <dbReference type="PIRSR" id="PIRSR611284-1"/>
    </source>
</evidence>
<evidence type="ECO:0000256" key="7">
    <source>
        <dbReference type="PIRSR" id="PIRSR611284-2"/>
    </source>
</evidence>
<evidence type="ECO:0000313" key="11">
    <source>
        <dbReference type="Proteomes" id="UP000823964"/>
    </source>
</evidence>
<evidence type="ECO:0000256" key="1">
    <source>
        <dbReference type="ARBA" id="ARBA00002607"/>
    </source>
</evidence>
<dbReference type="PRINTS" id="PR00081">
    <property type="entry name" value="GDHRDH"/>
</dbReference>
<feature type="binding site" evidence="7">
    <location>
        <begin position="156"/>
        <end position="160"/>
    </location>
    <ligand>
        <name>NADP(+)</name>
        <dbReference type="ChEBI" id="CHEBI:58349"/>
    </ligand>
</feature>
<keyword evidence="8" id="KW-0444">Lipid biosynthesis</keyword>